<dbReference type="OrthoDB" id="1689567at2759"/>
<evidence type="ECO:0000256" key="7">
    <source>
        <dbReference type="ARBA" id="ARBA00023303"/>
    </source>
</evidence>
<dbReference type="PANTHER" id="PTHR13018">
    <property type="entry name" value="PROBABLE MEMBRANE PROTEIN DUF221-RELATED"/>
    <property type="match status" value="1"/>
</dbReference>
<feature type="domain" description="CSC1/OSCA1-like cytosolic" evidence="11">
    <location>
        <begin position="183"/>
        <end position="341"/>
    </location>
</feature>
<evidence type="ECO:0000259" key="9">
    <source>
        <dbReference type="Pfam" id="PF02714"/>
    </source>
</evidence>
<evidence type="ECO:0000259" key="11">
    <source>
        <dbReference type="Pfam" id="PF14703"/>
    </source>
</evidence>
<dbReference type="Pfam" id="PF14703">
    <property type="entry name" value="PHM7_cyt"/>
    <property type="match status" value="1"/>
</dbReference>
<evidence type="ECO:0000256" key="1">
    <source>
        <dbReference type="ARBA" id="ARBA00004141"/>
    </source>
</evidence>
<keyword evidence="7" id="KW-0406">Ion transport</keyword>
<keyword evidence="4 8" id="KW-0812">Transmembrane</keyword>
<name>A0A6P5F030_ANACO</name>
<evidence type="ECO:0000256" key="4">
    <source>
        <dbReference type="ARBA" id="ARBA00022692"/>
    </source>
</evidence>
<comment type="similarity">
    <text evidence="2">Belongs to the CSC1 (TC 1.A.17) family.</text>
</comment>
<comment type="subcellular location">
    <subcellularLocation>
        <location evidence="1">Membrane</location>
        <topology evidence="1">Multi-pass membrane protein</topology>
    </subcellularLocation>
</comment>
<dbReference type="InterPro" id="IPR003864">
    <property type="entry name" value="CSC1/OSCA1-like_7TM"/>
</dbReference>
<feature type="transmembrane region" description="Helical" evidence="8">
    <location>
        <begin position="601"/>
        <end position="621"/>
    </location>
</feature>
<dbReference type="PANTHER" id="PTHR13018:SF141">
    <property type="entry name" value="OS01G0950900 PROTEIN"/>
    <property type="match status" value="1"/>
</dbReference>
<proteinExistence type="inferred from homology"/>
<dbReference type="Pfam" id="PF02714">
    <property type="entry name" value="RSN1_7TM"/>
    <property type="match status" value="1"/>
</dbReference>
<organism evidence="12 13">
    <name type="scientific">Ananas comosus</name>
    <name type="common">Pineapple</name>
    <name type="synonym">Ananas ananas</name>
    <dbReference type="NCBI Taxonomy" id="4615"/>
    <lineage>
        <taxon>Eukaryota</taxon>
        <taxon>Viridiplantae</taxon>
        <taxon>Streptophyta</taxon>
        <taxon>Embryophyta</taxon>
        <taxon>Tracheophyta</taxon>
        <taxon>Spermatophyta</taxon>
        <taxon>Magnoliopsida</taxon>
        <taxon>Liliopsida</taxon>
        <taxon>Poales</taxon>
        <taxon>Bromeliaceae</taxon>
        <taxon>Bromelioideae</taxon>
        <taxon>Ananas</taxon>
    </lineage>
</organism>
<evidence type="ECO:0000256" key="5">
    <source>
        <dbReference type="ARBA" id="ARBA00022989"/>
    </source>
</evidence>
<feature type="transmembrane region" description="Helical" evidence="8">
    <location>
        <begin position="540"/>
        <end position="557"/>
    </location>
</feature>
<feature type="transmembrane region" description="Helical" evidence="8">
    <location>
        <begin position="354"/>
        <end position="378"/>
    </location>
</feature>
<reference evidence="12" key="1">
    <citation type="journal article" date="2015" name="Nat. Genet.">
        <title>The pineapple genome and the evolution of CAM photosynthesis.</title>
        <authorList>
            <person name="Ming R."/>
            <person name="VanBuren R."/>
            <person name="Wai C.M."/>
            <person name="Tang H."/>
            <person name="Schatz M.C."/>
            <person name="Bowers J.E."/>
            <person name="Lyons E."/>
            <person name="Wang M.L."/>
            <person name="Chen J."/>
            <person name="Biggers E."/>
            <person name="Zhang J."/>
            <person name="Huang L."/>
            <person name="Zhang L."/>
            <person name="Miao W."/>
            <person name="Zhang J."/>
            <person name="Ye Z."/>
            <person name="Miao C."/>
            <person name="Lin Z."/>
            <person name="Wang H."/>
            <person name="Zhou H."/>
            <person name="Yim W.C."/>
            <person name="Priest H.D."/>
            <person name="Zheng C."/>
            <person name="Woodhouse M."/>
            <person name="Edger P.P."/>
            <person name="Guyot R."/>
            <person name="Guo H.B."/>
            <person name="Guo H."/>
            <person name="Zheng G."/>
            <person name="Singh R."/>
            <person name="Sharma A."/>
            <person name="Min X."/>
            <person name="Zheng Y."/>
            <person name="Lee H."/>
            <person name="Gurtowski J."/>
            <person name="Sedlazeck F.J."/>
            <person name="Harkess A."/>
            <person name="McKain M.R."/>
            <person name="Liao Z."/>
            <person name="Fang J."/>
            <person name="Liu J."/>
            <person name="Zhang X."/>
            <person name="Zhang Q."/>
            <person name="Hu W."/>
            <person name="Qin Y."/>
            <person name="Wang K."/>
            <person name="Chen L.Y."/>
            <person name="Shirley N."/>
            <person name="Lin Y.R."/>
            <person name="Liu L.Y."/>
            <person name="Hernandez A.G."/>
            <person name="Wright C.L."/>
            <person name="Bulone V."/>
            <person name="Tuskan G.A."/>
            <person name="Heath K."/>
            <person name="Zee F."/>
            <person name="Moore P.H."/>
            <person name="Sunkar R."/>
            <person name="Leebens-Mack J.H."/>
            <person name="Mockler T."/>
            <person name="Bennetzen J.L."/>
            <person name="Freeling M."/>
            <person name="Sankoff D."/>
            <person name="Paterson A.H."/>
            <person name="Zhu X."/>
            <person name="Yang X."/>
            <person name="Smith J.A."/>
            <person name="Cushman J.C."/>
            <person name="Paull R.E."/>
            <person name="Yu Q."/>
        </authorList>
    </citation>
    <scope>NUCLEOTIDE SEQUENCE [LARGE SCALE GENOMIC DNA]</scope>
    <source>
        <strain evidence="12">cv. F153</strain>
    </source>
</reference>
<evidence type="ECO:0000313" key="13">
    <source>
        <dbReference type="RefSeq" id="XP_020086818.1"/>
    </source>
</evidence>
<accession>A0A6P5F030</accession>
<feature type="transmembrane region" description="Helical" evidence="8">
    <location>
        <begin position="410"/>
        <end position="433"/>
    </location>
</feature>
<keyword evidence="5 8" id="KW-1133">Transmembrane helix</keyword>
<dbReference type="Proteomes" id="UP000515123">
    <property type="component" value="Linkage group 4"/>
</dbReference>
<keyword evidence="7" id="KW-0407">Ion channel</keyword>
<feature type="transmembrane region" description="Helical" evidence="8">
    <location>
        <begin position="501"/>
        <end position="520"/>
    </location>
</feature>
<evidence type="ECO:0000313" key="12">
    <source>
        <dbReference type="Proteomes" id="UP000515123"/>
    </source>
</evidence>
<dbReference type="AlphaFoldDB" id="A0A6P5F030"/>
<keyword evidence="3" id="KW-0813">Transport</keyword>
<dbReference type="GO" id="GO:0005886">
    <property type="term" value="C:plasma membrane"/>
    <property type="evidence" value="ECO:0007669"/>
    <property type="project" value="TreeGrafter"/>
</dbReference>
<feature type="transmembrane region" description="Helical" evidence="8">
    <location>
        <begin position="563"/>
        <end position="580"/>
    </location>
</feature>
<feature type="domain" description="CSC1/OSCA1-like N-terminal transmembrane" evidence="10">
    <location>
        <begin position="8"/>
        <end position="162"/>
    </location>
</feature>
<keyword evidence="12" id="KW-1185">Reference proteome</keyword>
<evidence type="ECO:0000256" key="2">
    <source>
        <dbReference type="ARBA" id="ARBA00007779"/>
    </source>
</evidence>
<evidence type="ECO:0000256" key="6">
    <source>
        <dbReference type="ARBA" id="ARBA00023136"/>
    </source>
</evidence>
<feature type="transmembrane region" description="Helical" evidence="8">
    <location>
        <begin position="12"/>
        <end position="29"/>
    </location>
</feature>
<dbReference type="InterPro" id="IPR032880">
    <property type="entry name" value="CSC1/OSCA1-like_N"/>
</dbReference>
<feature type="transmembrane region" description="Helical" evidence="8">
    <location>
        <begin position="141"/>
        <end position="160"/>
    </location>
</feature>
<evidence type="ECO:0000259" key="10">
    <source>
        <dbReference type="Pfam" id="PF13967"/>
    </source>
</evidence>
<keyword evidence="6 8" id="KW-0472">Membrane</keyword>
<evidence type="ECO:0000256" key="3">
    <source>
        <dbReference type="ARBA" id="ARBA00022448"/>
    </source>
</evidence>
<dbReference type="InterPro" id="IPR027815">
    <property type="entry name" value="CSC1/OSCA1-like_cyt"/>
</dbReference>
<feature type="domain" description="CSC1/OSCA1-like 7TM region" evidence="9">
    <location>
        <begin position="353"/>
        <end position="620"/>
    </location>
</feature>
<evidence type="ECO:0000256" key="8">
    <source>
        <dbReference type="SAM" id="Phobius"/>
    </source>
</evidence>
<dbReference type="InterPro" id="IPR045122">
    <property type="entry name" value="Csc1-like"/>
</dbReference>
<reference evidence="13" key="2">
    <citation type="submission" date="2025-08" db="UniProtKB">
        <authorList>
            <consortium name="RefSeq"/>
        </authorList>
    </citation>
    <scope>IDENTIFICATION</scope>
    <source>
        <tissue evidence="13">Leaf</tissue>
    </source>
</reference>
<feature type="transmembrane region" description="Helical" evidence="8">
    <location>
        <begin position="627"/>
        <end position="646"/>
    </location>
</feature>
<feature type="transmembrane region" description="Helical" evidence="8">
    <location>
        <begin position="445"/>
        <end position="465"/>
    </location>
</feature>
<dbReference type="GO" id="GO:0005227">
    <property type="term" value="F:calcium-activated cation channel activity"/>
    <property type="evidence" value="ECO:0007669"/>
    <property type="project" value="InterPro"/>
</dbReference>
<dbReference type="RefSeq" id="XP_020086818.1">
    <property type="nucleotide sequence ID" value="XM_020231229.1"/>
</dbReference>
<protein>
    <submittedName>
        <fullName evidence="13">CSC1-like protein At3g54510 isoform X2</fullName>
    </submittedName>
</protein>
<feature type="transmembrane region" description="Helical" evidence="8">
    <location>
        <begin position="90"/>
        <end position="111"/>
    </location>
</feature>
<gene>
    <name evidence="13" type="primary">LOC109709154</name>
</gene>
<sequence length="709" mass="80737">MMMNAESLVASAGINLGLAVVVLTLFSVLKRQPGNAPVYFARRIAAGEPLPLDRLRPSFAWILAAFRLSDDDVLRHRGLDALVLLRLFKFGIKFFTVCSIVGVLVLVPVNYTCRQGLTRTKVSYSTDSFTISNVGRGSNRLWVHFTCLCFILFYVSYLLHKEYKQILDLRIRHISYHRHRPDQFTVLVRGIPLCTEHEARGCNVDHFFSKHYPLTYQSYQIIHSEKNVEELLSVASSMERKVKKLQKQAVRKCNFWHWISSKFQPNAADVAVHEETLKGVYRRIRLLQCENVLKQKELPVAFVSFKSRIGAALAAETQQHVNPLLWITELAPEPKDVLWNNLVIPYRRLAIHRIAVFIAAFLLTVFFAFPVTAVQGIVQFEKLKKWFPPVKAVQLIPGLSSVLAGYLPSAILNGFIYLIPFAMLAMASLEGCVSRSRKEMKACSMVFYFLIGNVFFLSLLSGSLLDQLGESFAHPKDFPSHLASAVSAQVNFFVTYILTDGMSGFSLEILQLGLLSWHFIKAHSFGQETKKLPYLYGFPYYRVVPIVSLAILIGMVYSVIAPLLLPFLIIYFLLGYAVYVNQMQYVYEIGYDTCGQYWPYIHHYIFISVVLMQITMVGLFGLKSKPGASICTLPLLVLNILFNEYCKIRFLPTFRHCTIQIAKENDDRDEKEHIEGIQESTLNSYQPPWMRPVGFDQESNSLIQPLVSS</sequence>
<dbReference type="GeneID" id="109709154"/>
<dbReference type="Pfam" id="PF13967">
    <property type="entry name" value="RSN1_TM"/>
    <property type="match status" value="1"/>
</dbReference>